<comment type="caution">
    <text evidence="2">The sequence shown here is derived from an EMBL/GenBank/DDBJ whole genome shotgun (WGS) entry which is preliminary data.</text>
</comment>
<proteinExistence type="predicted"/>
<feature type="domain" description="HTH marR-type" evidence="1">
    <location>
        <begin position="10"/>
        <end position="144"/>
    </location>
</feature>
<dbReference type="PROSITE" id="PS50995">
    <property type="entry name" value="HTH_MARR_2"/>
    <property type="match status" value="1"/>
</dbReference>
<name>A0A1F2PIV0_9FIRM</name>
<accession>A0A1F2PIV0</accession>
<dbReference type="EMBL" id="LKEU01000027">
    <property type="protein sequence ID" value="OFV70985.1"/>
    <property type="molecule type" value="Genomic_DNA"/>
</dbReference>
<protein>
    <submittedName>
        <fullName evidence="2">Transcriptional regulator SlyA</fullName>
    </submittedName>
</protein>
<dbReference type="InterPro" id="IPR039422">
    <property type="entry name" value="MarR/SlyA-like"/>
</dbReference>
<dbReference type="RefSeq" id="WP_423230191.1">
    <property type="nucleotide sequence ID" value="NZ_LKEU01000027.1"/>
</dbReference>
<dbReference type="PANTHER" id="PTHR33164">
    <property type="entry name" value="TRANSCRIPTIONAL REGULATOR, MARR FAMILY"/>
    <property type="match status" value="1"/>
</dbReference>
<dbReference type="SUPFAM" id="SSF46785">
    <property type="entry name" value="Winged helix' DNA-binding domain"/>
    <property type="match status" value="1"/>
</dbReference>
<evidence type="ECO:0000259" key="1">
    <source>
        <dbReference type="PROSITE" id="PS50995"/>
    </source>
</evidence>
<evidence type="ECO:0000313" key="3">
    <source>
        <dbReference type="Proteomes" id="UP000176244"/>
    </source>
</evidence>
<dbReference type="AlphaFoldDB" id="A0A1F2PIV0"/>
<dbReference type="PRINTS" id="PR00598">
    <property type="entry name" value="HTHMARR"/>
</dbReference>
<dbReference type="GO" id="GO:0003700">
    <property type="term" value="F:DNA-binding transcription factor activity"/>
    <property type="evidence" value="ECO:0007669"/>
    <property type="project" value="InterPro"/>
</dbReference>
<dbReference type="InterPro" id="IPR000835">
    <property type="entry name" value="HTH_MarR-typ"/>
</dbReference>
<dbReference type="GO" id="GO:0006950">
    <property type="term" value="P:response to stress"/>
    <property type="evidence" value="ECO:0007669"/>
    <property type="project" value="TreeGrafter"/>
</dbReference>
<dbReference type="InterPro" id="IPR036388">
    <property type="entry name" value="WH-like_DNA-bd_sf"/>
</dbReference>
<dbReference type="STRING" id="52694.ACWI_15710"/>
<dbReference type="PANTHER" id="PTHR33164:SF58">
    <property type="entry name" value="DNA-BINDING TRANSCRIPTIONAL REPRESSOR SCOC"/>
    <property type="match status" value="1"/>
</dbReference>
<dbReference type="InterPro" id="IPR036390">
    <property type="entry name" value="WH_DNA-bd_sf"/>
</dbReference>
<organism evidence="2 3">
    <name type="scientific">Acetobacterium wieringae</name>
    <dbReference type="NCBI Taxonomy" id="52694"/>
    <lineage>
        <taxon>Bacteria</taxon>
        <taxon>Bacillati</taxon>
        <taxon>Bacillota</taxon>
        <taxon>Clostridia</taxon>
        <taxon>Eubacteriales</taxon>
        <taxon>Eubacteriaceae</taxon>
        <taxon>Acetobacterium</taxon>
    </lineage>
</organism>
<dbReference type="Gene3D" id="1.10.10.10">
    <property type="entry name" value="Winged helix-like DNA-binding domain superfamily/Winged helix DNA-binding domain"/>
    <property type="match status" value="1"/>
</dbReference>
<reference evidence="2 3" key="1">
    <citation type="submission" date="2015-09" db="EMBL/GenBank/DDBJ databases">
        <title>Genome sequence of Acetobacterium wieringae DSM 1911.</title>
        <authorList>
            <person name="Poehlein A."/>
            <person name="Bengelsdorf F.R."/>
            <person name="Schiel-Bengelsdorf B."/>
            <person name="Duerre P."/>
            <person name="Daniel R."/>
        </authorList>
    </citation>
    <scope>NUCLEOTIDE SEQUENCE [LARGE SCALE GENOMIC DNA]</scope>
    <source>
        <strain evidence="2 3">DSM 1911</strain>
    </source>
</reference>
<dbReference type="Proteomes" id="UP000176244">
    <property type="component" value="Unassembled WGS sequence"/>
</dbReference>
<dbReference type="SMART" id="SM00347">
    <property type="entry name" value="HTH_MARR"/>
    <property type="match status" value="1"/>
</dbReference>
<evidence type="ECO:0000313" key="2">
    <source>
        <dbReference type="EMBL" id="OFV70985.1"/>
    </source>
</evidence>
<sequence>MDNMDSMPDQKFIFGGVQVVANQMDTLLERELKEYNLTTKQWLLTIVVQNIFDHDPTLKEVAKSMGSSHQNVKQVALKLEQKGFVVMEKDPHDARITRIKLTDAVDSFGTESQQKSEIFTEKLFDGISDEELAMTRTVIEKLLANLEKMDQESK</sequence>
<gene>
    <name evidence="2" type="primary">slyA_1</name>
    <name evidence="2" type="ORF">ACWI_15710</name>
</gene>